<name>A0A0F7S1A1_9BASI</name>
<accession>A0A0F7S1A1</accession>
<proteinExistence type="predicted"/>
<dbReference type="Proteomes" id="UP000242770">
    <property type="component" value="Unassembled WGS sequence"/>
</dbReference>
<sequence length="80" mass="9151">NIPSLDNVIRSIRNLFKETFDVILFQINDFSKTVQSEHGKPTTPSRIFVFGARTSSQQSKRWAILVSQFGGQRKPDNKAR</sequence>
<evidence type="ECO:0000313" key="2">
    <source>
        <dbReference type="Proteomes" id="UP000242770"/>
    </source>
</evidence>
<protein>
    <submittedName>
        <fullName evidence="1">Uncharacterized protein</fullName>
    </submittedName>
</protein>
<organism evidence="1 2">
    <name type="scientific">Sporisorium scitamineum</name>
    <dbReference type="NCBI Taxonomy" id="49012"/>
    <lineage>
        <taxon>Eukaryota</taxon>
        <taxon>Fungi</taxon>
        <taxon>Dikarya</taxon>
        <taxon>Basidiomycota</taxon>
        <taxon>Ustilaginomycotina</taxon>
        <taxon>Ustilaginomycetes</taxon>
        <taxon>Ustilaginales</taxon>
        <taxon>Ustilaginaceae</taxon>
        <taxon>Sporisorium</taxon>
    </lineage>
</organism>
<dbReference type="EMBL" id="CCFA01003431">
    <property type="protein sequence ID" value="CDS01074.1"/>
    <property type="molecule type" value="Genomic_DNA"/>
</dbReference>
<evidence type="ECO:0000313" key="1">
    <source>
        <dbReference type="EMBL" id="CDS01074.1"/>
    </source>
</evidence>
<gene>
    <name evidence="1" type="primary">SSCI57460.1</name>
</gene>
<keyword evidence="2" id="KW-1185">Reference proteome</keyword>
<reference evidence="2" key="1">
    <citation type="submission" date="2014-06" db="EMBL/GenBank/DDBJ databases">
        <authorList>
            <person name="Berkman P.J."/>
        </authorList>
    </citation>
    <scope>NUCLEOTIDE SEQUENCE [LARGE SCALE GENOMIC DNA]</scope>
</reference>
<feature type="non-terminal residue" evidence="1">
    <location>
        <position position="1"/>
    </location>
</feature>
<dbReference type="AlphaFoldDB" id="A0A0F7S1A1"/>